<organism evidence="1 2">
    <name type="scientific">Actinokineospora cianjurensis</name>
    <dbReference type="NCBI Taxonomy" id="585224"/>
    <lineage>
        <taxon>Bacteria</taxon>
        <taxon>Bacillati</taxon>
        <taxon>Actinomycetota</taxon>
        <taxon>Actinomycetes</taxon>
        <taxon>Pseudonocardiales</taxon>
        <taxon>Pseudonocardiaceae</taxon>
        <taxon>Actinokineospora</taxon>
    </lineage>
</organism>
<sequence length="108" mass="11768">MGVPDILYGALTASLEEVGSAIAAATGLEFELRESSYVGVYLCALGDELEIVTQPTPDDDPMEDDFAGYAVLVYVTVRDLRDLTDLPVGGDVLRRLRYVLEPSLQRSE</sequence>
<dbReference type="RefSeq" id="WP_121394962.1">
    <property type="nucleotide sequence ID" value="NZ_RCDD01000012.1"/>
</dbReference>
<name>A0A421AV40_9PSEU</name>
<dbReference type="OrthoDB" id="8481117at2"/>
<evidence type="ECO:0000313" key="2">
    <source>
        <dbReference type="Proteomes" id="UP000282454"/>
    </source>
</evidence>
<dbReference type="AlphaFoldDB" id="A0A421AV40"/>
<dbReference type="EMBL" id="RCDD01000012">
    <property type="protein sequence ID" value="RLK53606.1"/>
    <property type="molecule type" value="Genomic_DNA"/>
</dbReference>
<proteinExistence type="predicted"/>
<accession>A0A421AV40</accession>
<dbReference type="Proteomes" id="UP000282454">
    <property type="component" value="Unassembled WGS sequence"/>
</dbReference>
<reference evidence="1 2" key="1">
    <citation type="submission" date="2018-10" db="EMBL/GenBank/DDBJ databases">
        <title>Genomic Encyclopedia of Archaeal and Bacterial Type Strains, Phase II (KMG-II): from individual species to whole genera.</title>
        <authorList>
            <person name="Goeker M."/>
        </authorList>
    </citation>
    <scope>NUCLEOTIDE SEQUENCE [LARGE SCALE GENOMIC DNA]</scope>
    <source>
        <strain evidence="1 2">DSM 45657</strain>
    </source>
</reference>
<comment type="caution">
    <text evidence="1">The sequence shown here is derived from an EMBL/GenBank/DDBJ whole genome shotgun (WGS) entry which is preliminary data.</text>
</comment>
<protein>
    <submittedName>
        <fullName evidence="1">Uncharacterized protein</fullName>
    </submittedName>
</protein>
<keyword evidence="2" id="KW-1185">Reference proteome</keyword>
<gene>
    <name evidence="1" type="ORF">CLV68_6680</name>
</gene>
<evidence type="ECO:0000313" key="1">
    <source>
        <dbReference type="EMBL" id="RLK53606.1"/>
    </source>
</evidence>